<dbReference type="OrthoDB" id="3440574at2"/>
<keyword evidence="2" id="KW-1185">Reference proteome</keyword>
<name>A0A2P8PXI2_9ACTN</name>
<dbReference type="Gene3D" id="3.40.50.2300">
    <property type="match status" value="2"/>
</dbReference>
<dbReference type="EMBL" id="PYBJ01000028">
    <property type="protein sequence ID" value="PSM38708.1"/>
    <property type="molecule type" value="Genomic_DNA"/>
</dbReference>
<protein>
    <submittedName>
        <fullName evidence="1">Uncharacterized protein</fullName>
    </submittedName>
</protein>
<comment type="caution">
    <text evidence="1">The sequence shown here is derived from an EMBL/GenBank/DDBJ whole genome shotgun (WGS) entry which is preliminary data.</text>
</comment>
<organism evidence="1 2">
    <name type="scientific">Streptomyces dioscori</name>
    <dbReference type="NCBI Taxonomy" id="2109333"/>
    <lineage>
        <taxon>Bacteria</taxon>
        <taxon>Bacillati</taxon>
        <taxon>Actinomycetota</taxon>
        <taxon>Actinomycetes</taxon>
        <taxon>Kitasatosporales</taxon>
        <taxon>Streptomycetaceae</taxon>
        <taxon>Streptomyces</taxon>
        <taxon>Streptomyces aurantiacus group</taxon>
    </lineage>
</organism>
<gene>
    <name evidence="1" type="ORF">C6Y14_34505</name>
</gene>
<accession>A0A2P8PXI2</accession>
<sequence length="907" mass="101330">MEPVFTHADRLFSLLNRLVRRPREGELPREVPDRDGIPVLGLVGDRQDRLVEQIRRALGEAQPRRVPHEIIDVDERWDEVNRERGDLAADWQRSEVCRRVLVQLAQEYSSERGGHDRRVRFRRFGLVNWLLEMTCTDEEPDSRHDQDMLSRLRDREFQRRPVLGFLRAPGTEVALQGKVPWWAYVFGLYVLPLMWFRAWRVLGGEYRWLLRQPYMAPGDPGTFAGFALRLTQPRWGREDPDQVVKLMINAFLEDLRVAYRRRPWRRRAARRTAYCVAFLKGVSDDNRGRELVRSFVEVRRETGAFDPLLIVTSCAEGEHDHERMRVRSLAEELSPYEAWCERLRGAGRSRDADFWYLPVRVPAPLPDGHPDLAAQSECTSAARRFTVGRPPLWAGRAATAGVVALVLALVAATVAATVERDDRWRFAHCGQARSKADAATVTWEKGTRECVGVASHGFAFGSHDKRLTETLQVIADQNERAERLHRDFDKRPLVTLVHVSAMLSSPDGQSLKALSYAREQLQGVASAQRRQLDGQGETEPVLRILSANAGSGMRYGVRVAGMVRKLMEDDPTIVGVTGLDESREDTVRTIGALTRAGLPMVATTPSADTLDDHSPLYHQVSPQNAREAEVAAAYADELAEKGEKVKKREVLVLYSADRSDAYSRTLWKDVESAFKEKGFTVTPWEFVSEAAPVGSFSGTPGAHSAGPDVCRDKKRMVFFAGRSEDFEAILGAVDQTCGTSEPFILGGDDVARLGADMKRRAYFRRLEYDFLDFTRNTASCDGAGNLYSTMKVLFQEECPSLVTTYLDGHAALAFDAVGVYLKAISYLQESARGMPLTPHAVWQALGTVHGERALDGESGTIDFGGETGGHTPIDKLISVQRVVNGGLPTQKGLCGRVGDGIQAGWCP</sequence>
<proteinExistence type="predicted"/>
<evidence type="ECO:0000313" key="2">
    <source>
        <dbReference type="Proteomes" id="UP000240429"/>
    </source>
</evidence>
<dbReference type="InterPro" id="IPR028082">
    <property type="entry name" value="Peripla_BP_I"/>
</dbReference>
<dbReference type="CDD" id="cd06268">
    <property type="entry name" value="PBP1_ABC_transporter_LIVBP-like"/>
    <property type="match status" value="1"/>
</dbReference>
<dbReference type="Proteomes" id="UP000240429">
    <property type="component" value="Unassembled WGS sequence"/>
</dbReference>
<dbReference type="SUPFAM" id="SSF53822">
    <property type="entry name" value="Periplasmic binding protein-like I"/>
    <property type="match status" value="1"/>
</dbReference>
<dbReference type="RefSeq" id="WP_107020830.1">
    <property type="nucleotide sequence ID" value="NZ_KZ679054.1"/>
</dbReference>
<dbReference type="AlphaFoldDB" id="A0A2P8PXI2"/>
<evidence type="ECO:0000313" key="1">
    <source>
        <dbReference type="EMBL" id="PSM38708.1"/>
    </source>
</evidence>
<reference evidence="1 2" key="1">
    <citation type="submission" date="2018-03" db="EMBL/GenBank/DDBJ databases">
        <title>Streptomyces dioscori sp. nov., a novel endophytic actinobacterium isolated from bulbil of Dioscorea bulbifera L.</title>
        <authorList>
            <person name="Zhikuan W."/>
        </authorList>
    </citation>
    <scope>NUCLEOTIDE SEQUENCE [LARGE SCALE GENOMIC DNA]</scope>
    <source>
        <strain evidence="1 2">A217</strain>
    </source>
</reference>